<evidence type="ECO:0000313" key="2">
    <source>
        <dbReference type="EMBL" id="ABC22176.1"/>
    </source>
</evidence>
<dbReference type="HOGENOM" id="CLU_368373_0_0_5"/>
<dbReference type="RefSeq" id="WP_011389129.1">
    <property type="nucleotide sequence ID" value="NC_007643.1"/>
</dbReference>
<feature type="region of interest" description="Disordered" evidence="1">
    <location>
        <begin position="296"/>
        <end position="363"/>
    </location>
</feature>
<dbReference type="AlphaFoldDB" id="Q2RUL9"/>
<dbReference type="KEGG" id="rru:Rru_A1375"/>
<dbReference type="Proteomes" id="UP000001929">
    <property type="component" value="Chromosome"/>
</dbReference>
<evidence type="ECO:0000313" key="3">
    <source>
        <dbReference type="Proteomes" id="UP000001929"/>
    </source>
</evidence>
<dbReference type="STRING" id="269796.Rru_A1375"/>
<reference evidence="2 3" key="1">
    <citation type="journal article" date="2011" name="Stand. Genomic Sci.">
        <title>Complete genome sequence of Rhodospirillum rubrum type strain (S1).</title>
        <authorList>
            <person name="Munk A.C."/>
            <person name="Copeland A."/>
            <person name="Lucas S."/>
            <person name="Lapidus A."/>
            <person name="Del Rio T.G."/>
            <person name="Barry K."/>
            <person name="Detter J.C."/>
            <person name="Hammon N."/>
            <person name="Israni S."/>
            <person name="Pitluck S."/>
            <person name="Brettin T."/>
            <person name="Bruce D."/>
            <person name="Han C."/>
            <person name="Tapia R."/>
            <person name="Gilna P."/>
            <person name="Schmutz J."/>
            <person name="Larimer F."/>
            <person name="Land M."/>
            <person name="Kyrpides N.C."/>
            <person name="Mavromatis K."/>
            <person name="Richardson P."/>
            <person name="Rohde M."/>
            <person name="Goker M."/>
            <person name="Klenk H.P."/>
            <person name="Zhang Y."/>
            <person name="Roberts G.P."/>
            <person name="Reslewic S."/>
            <person name="Schwartz D.C."/>
        </authorList>
    </citation>
    <scope>NUCLEOTIDE SEQUENCE [LARGE SCALE GENOMIC DNA]</scope>
    <source>
        <strain evidence="3">ATCC 11170 / ATH 1.1.1 / DSM 467 / LMG 4362 / NCIMB 8255 / S1</strain>
    </source>
</reference>
<sequence>MLLLKPLFTVNKVTVFPDHADKDTFYYLPENVAIAKDGAGKPRFLFLKYMRDLTDNVAFKSDQQLGGGFVTVTVDCALDDQTRRDIISRARRTGSLNPQLVTAPFHEGTVRIVSLDSAAEADPAKARFVERAEGSTVPSLFGDLTATFSLMLSQEGATLMEKAFDGGGGPICVFYDMKFMALRPAFEVRVKANMKRVYESFEAGLSAQYMVFRVDIEAQLAKLEQDQILKIEVLTFAEDDNTRAAKDAAMAFLKEQVINQFFTPALPLPTSGGRSTDPLAGLASALGLGGRTLGQGAAATPAAPAAPAASVSQPAQAANTPPANPPGPATAGTTPAALATGGAANPASAPGAPMAAPAAGAAGGAAAGGGGMAAGAMVGLRLRYVRQEEIKNLDLVWKESGPVERQHTPNGTFGVLLSGKDRAAHMRSVDLDDPFFKRILVDVSGGGNWAEAALTLCKVHLEYGDDGQGRPRHVDDLELRPNAQGVIAPQVFTCSLDQQRSLDVKYRLDFFFDDTPAIRAKAAFHQSPVMTLTGPGGTIEVQPKAQFGFIALEAGLGLDFKDWGVAQVLLKLGYSDPANGFTFEESFTLSEGSPTARLKIRTIDPLKLAWWYEPTYVLPGGRSLSGPRITTTDPTVTIEMPWRQLLDVTLDPFDLSGLKRIALEIDYIDQDHNHQFKKTIRVDDPAAYIDLKVPILDEKRQTYRYRVNAVQATNQPLRGPWVDAEPGFSFIQKPA</sequence>
<proteinExistence type="predicted"/>
<keyword evidence="3" id="KW-1185">Reference proteome</keyword>
<feature type="compositionally biased region" description="Low complexity" evidence="1">
    <location>
        <begin position="297"/>
        <end position="321"/>
    </location>
</feature>
<dbReference type="EMBL" id="CP000230">
    <property type="protein sequence ID" value="ABC22176.1"/>
    <property type="molecule type" value="Genomic_DNA"/>
</dbReference>
<feature type="compositionally biased region" description="Low complexity" evidence="1">
    <location>
        <begin position="329"/>
        <end position="360"/>
    </location>
</feature>
<protein>
    <submittedName>
        <fullName evidence="2">Uncharacterized protein</fullName>
    </submittedName>
</protein>
<dbReference type="PATRIC" id="fig|269796.9.peg.1443"/>
<dbReference type="eggNOG" id="ENOG5032XM1">
    <property type="taxonomic scope" value="Bacteria"/>
</dbReference>
<accession>Q2RUL9</accession>
<organism evidence="2 3">
    <name type="scientific">Rhodospirillum rubrum (strain ATCC 11170 / ATH 1.1.1 / DSM 467 / LMG 4362 / NCIMB 8255 / S1)</name>
    <dbReference type="NCBI Taxonomy" id="269796"/>
    <lineage>
        <taxon>Bacteria</taxon>
        <taxon>Pseudomonadati</taxon>
        <taxon>Pseudomonadota</taxon>
        <taxon>Alphaproteobacteria</taxon>
        <taxon>Rhodospirillales</taxon>
        <taxon>Rhodospirillaceae</taxon>
        <taxon>Rhodospirillum</taxon>
    </lineage>
</organism>
<gene>
    <name evidence="2" type="ordered locus">Rru_A1375</name>
</gene>
<evidence type="ECO:0000256" key="1">
    <source>
        <dbReference type="SAM" id="MobiDB-lite"/>
    </source>
</evidence>
<name>Q2RUL9_RHORT</name>
<dbReference type="EnsemblBacteria" id="ABC22176">
    <property type="protein sequence ID" value="ABC22176"/>
    <property type="gene ID" value="Rru_A1375"/>
</dbReference>